<dbReference type="AlphaFoldDB" id="A0A6J7RN55"/>
<evidence type="ECO:0000313" key="3">
    <source>
        <dbReference type="EMBL" id="CAB4882685.1"/>
    </source>
</evidence>
<proteinExistence type="predicted"/>
<accession>A0A6J7RN55</accession>
<dbReference type="EMBL" id="CAFBLT010000003">
    <property type="protein sequence ID" value="CAB4882685.1"/>
    <property type="molecule type" value="Genomic_DNA"/>
</dbReference>
<dbReference type="Pfam" id="PF13649">
    <property type="entry name" value="Methyltransf_25"/>
    <property type="match status" value="1"/>
</dbReference>
<sequence>MGFDGKEYQSRFDSLAAQGKDVHGEATLVRSFLPKSVLDAGCGTGRVARELATHGIDVVGVDVDHSMITEARRLEASLEWIEHDLVTLRLERTFDVVLLAGNVPLFCPVDQRSALIGSCAAHIGDEGIMISGFQVGIDRGFGAVDLKFFDATCEASNLELVERFSTWDRQAFDEDLRYAVSVHARV</sequence>
<evidence type="ECO:0000313" key="4">
    <source>
        <dbReference type="EMBL" id="CAB5030403.1"/>
    </source>
</evidence>
<dbReference type="EMBL" id="CAFBPM010000021">
    <property type="protein sequence ID" value="CAB5030403.1"/>
    <property type="molecule type" value="Genomic_DNA"/>
</dbReference>
<dbReference type="EMBL" id="CAFABE010000089">
    <property type="protein sequence ID" value="CAB4833376.1"/>
    <property type="molecule type" value="Genomic_DNA"/>
</dbReference>
<gene>
    <name evidence="2" type="ORF">UFOPK3164_01451</name>
    <name evidence="3" type="ORF">UFOPK3427_01640</name>
    <name evidence="4" type="ORF">UFOPK4112_01582</name>
</gene>
<name>A0A6J7RN55_9ZZZZ</name>
<evidence type="ECO:0000313" key="2">
    <source>
        <dbReference type="EMBL" id="CAB4833376.1"/>
    </source>
</evidence>
<reference evidence="4" key="1">
    <citation type="submission" date="2020-05" db="EMBL/GenBank/DDBJ databases">
        <authorList>
            <person name="Chiriac C."/>
            <person name="Salcher M."/>
            <person name="Ghai R."/>
            <person name="Kavagutti S V."/>
        </authorList>
    </citation>
    <scope>NUCLEOTIDE SEQUENCE</scope>
</reference>
<protein>
    <submittedName>
        <fullName evidence="4">Unannotated protein</fullName>
    </submittedName>
</protein>
<dbReference type="SUPFAM" id="SSF53335">
    <property type="entry name" value="S-adenosyl-L-methionine-dependent methyltransferases"/>
    <property type="match status" value="1"/>
</dbReference>
<dbReference type="CDD" id="cd02440">
    <property type="entry name" value="AdoMet_MTases"/>
    <property type="match status" value="1"/>
</dbReference>
<dbReference type="InterPro" id="IPR029063">
    <property type="entry name" value="SAM-dependent_MTases_sf"/>
</dbReference>
<dbReference type="Gene3D" id="3.40.50.150">
    <property type="entry name" value="Vaccinia Virus protein VP39"/>
    <property type="match status" value="1"/>
</dbReference>
<feature type="domain" description="Methyltransferase" evidence="1">
    <location>
        <begin position="37"/>
        <end position="125"/>
    </location>
</feature>
<evidence type="ECO:0000259" key="1">
    <source>
        <dbReference type="Pfam" id="PF13649"/>
    </source>
</evidence>
<organism evidence="4">
    <name type="scientific">freshwater metagenome</name>
    <dbReference type="NCBI Taxonomy" id="449393"/>
    <lineage>
        <taxon>unclassified sequences</taxon>
        <taxon>metagenomes</taxon>
        <taxon>ecological metagenomes</taxon>
    </lineage>
</organism>
<dbReference type="InterPro" id="IPR041698">
    <property type="entry name" value="Methyltransf_25"/>
</dbReference>